<keyword evidence="5" id="KW-0680">Restriction system</keyword>
<dbReference type="PANTHER" id="PTHR33841">
    <property type="entry name" value="DNA METHYLTRANSFERASE YEEA-RELATED"/>
    <property type="match status" value="1"/>
</dbReference>
<keyword evidence="9" id="KW-1185">Reference proteome</keyword>
<dbReference type="GO" id="GO:0032259">
    <property type="term" value="P:methylation"/>
    <property type="evidence" value="ECO:0007669"/>
    <property type="project" value="UniProtKB-KW"/>
</dbReference>
<dbReference type="GO" id="GO:0009007">
    <property type="term" value="F:site-specific DNA-methyltransferase (adenine-specific) activity"/>
    <property type="evidence" value="ECO:0007669"/>
    <property type="project" value="UniProtKB-EC"/>
</dbReference>
<comment type="catalytic activity">
    <reaction evidence="6">
        <text>a 2'-deoxyadenosine in DNA + S-adenosyl-L-methionine = an N(6)-methyl-2'-deoxyadenosine in DNA + S-adenosyl-L-homocysteine + H(+)</text>
        <dbReference type="Rhea" id="RHEA:15197"/>
        <dbReference type="Rhea" id="RHEA-COMP:12418"/>
        <dbReference type="Rhea" id="RHEA-COMP:12419"/>
        <dbReference type="ChEBI" id="CHEBI:15378"/>
        <dbReference type="ChEBI" id="CHEBI:57856"/>
        <dbReference type="ChEBI" id="CHEBI:59789"/>
        <dbReference type="ChEBI" id="CHEBI:90615"/>
        <dbReference type="ChEBI" id="CHEBI:90616"/>
        <dbReference type="EC" id="2.1.1.72"/>
    </reaction>
</comment>
<comment type="similarity">
    <text evidence="1">Belongs to the N(4)/N(6)-methyltransferase family.</text>
</comment>
<evidence type="ECO:0000256" key="6">
    <source>
        <dbReference type="ARBA" id="ARBA00047942"/>
    </source>
</evidence>
<dbReference type="InterPro" id="IPR003356">
    <property type="entry name" value="DNA_methylase_A-5"/>
</dbReference>
<dbReference type="GO" id="GO:0008170">
    <property type="term" value="F:N-methyltransferase activity"/>
    <property type="evidence" value="ECO:0007669"/>
    <property type="project" value="InterPro"/>
</dbReference>
<feature type="domain" description="DNA methylase adenine-specific" evidence="7">
    <location>
        <begin position="313"/>
        <end position="577"/>
    </location>
</feature>
<dbReference type="GO" id="GO:0009307">
    <property type="term" value="P:DNA restriction-modification system"/>
    <property type="evidence" value="ECO:0007669"/>
    <property type="project" value="UniProtKB-KW"/>
</dbReference>
<dbReference type="Pfam" id="PF02384">
    <property type="entry name" value="N6_Mtase"/>
    <property type="match status" value="1"/>
</dbReference>
<dbReference type="GO" id="GO:0003677">
    <property type="term" value="F:DNA binding"/>
    <property type="evidence" value="ECO:0007669"/>
    <property type="project" value="InterPro"/>
</dbReference>
<keyword evidence="3" id="KW-0489">Methyltransferase</keyword>
<evidence type="ECO:0000256" key="5">
    <source>
        <dbReference type="ARBA" id="ARBA00022747"/>
    </source>
</evidence>
<evidence type="ECO:0000256" key="4">
    <source>
        <dbReference type="ARBA" id="ARBA00022679"/>
    </source>
</evidence>
<dbReference type="PROSITE" id="PS00092">
    <property type="entry name" value="N6_MTASE"/>
    <property type="match status" value="1"/>
</dbReference>
<keyword evidence="4" id="KW-0808">Transferase</keyword>
<protein>
    <recommendedName>
        <fullName evidence="2">site-specific DNA-methyltransferase (adenine-specific)</fullName>
        <ecNumber evidence="2">2.1.1.72</ecNumber>
    </recommendedName>
</protein>
<evidence type="ECO:0000259" key="7">
    <source>
        <dbReference type="Pfam" id="PF02384"/>
    </source>
</evidence>
<accession>A0A328BUI3</accession>
<dbReference type="SUPFAM" id="SSF53335">
    <property type="entry name" value="S-adenosyl-L-methionine-dependent methyltransferases"/>
    <property type="match status" value="1"/>
</dbReference>
<dbReference type="EMBL" id="QFYS01000001">
    <property type="protein sequence ID" value="RAK68708.1"/>
    <property type="molecule type" value="Genomic_DNA"/>
</dbReference>
<gene>
    <name evidence="8" type="ORF">DJ019_01445</name>
</gene>
<dbReference type="PRINTS" id="PR00507">
    <property type="entry name" value="N12N6MTFRASE"/>
</dbReference>
<reference evidence="8 9" key="1">
    <citation type="submission" date="2018-05" db="EMBL/GenBank/DDBJ databases">
        <authorList>
            <person name="Lanie J.A."/>
            <person name="Ng W.-L."/>
            <person name="Kazmierczak K.M."/>
            <person name="Andrzejewski T.M."/>
            <person name="Davidsen T.M."/>
            <person name="Wayne K.J."/>
            <person name="Tettelin H."/>
            <person name="Glass J.I."/>
            <person name="Rusch D."/>
            <person name="Podicherti R."/>
            <person name="Tsui H.-C.T."/>
            <person name="Winkler M.E."/>
        </authorList>
    </citation>
    <scope>NUCLEOTIDE SEQUENCE [LARGE SCALE GENOMIC DNA]</scope>
    <source>
        <strain evidence="8 9">BUT-10</strain>
    </source>
</reference>
<name>A0A328BUI3_9CAUL</name>
<evidence type="ECO:0000256" key="3">
    <source>
        <dbReference type="ARBA" id="ARBA00022603"/>
    </source>
</evidence>
<comment type="caution">
    <text evidence="8">The sequence shown here is derived from an EMBL/GenBank/DDBJ whole genome shotgun (WGS) entry which is preliminary data.</text>
</comment>
<dbReference type="PANTHER" id="PTHR33841:SF1">
    <property type="entry name" value="DNA METHYLTRANSFERASE A"/>
    <property type="match status" value="1"/>
</dbReference>
<dbReference type="Gene3D" id="3.40.50.150">
    <property type="entry name" value="Vaccinia Virus protein VP39"/>
    <property type="match status" value="1"/>
</dbReference>
<dbReference type="InterPro" id="IPR029063">
    <property type="entry name" value="SAM-dependent_MTases_sf"/>
</dbReference>
<dbReference type="InterPro" id="IPR002052">
    <property type="entry name" value="DNA_methylase_N6_adenine_CS"/>
</dbReference>
<evidence type="ECO:0000256" key="1">
    <source>
        <dbReference type="ARBA" id="ARBA00006594"/>
    </source>
</evidence>
<dbReference type="InterPro" id="IPR050953">
    <property type="entry name" value="N4_N6_ade-DNA_methylase"/>
</dbReference>
<dbReference type="EC" id="2.1.1.72" evidence="2"/>
<dbReference type="AlphaFoldDB" id="A0A328BUI3"/>
<proteinExistence type="inferred from homology"/>
<dbReference type="Proteomes" id="UP000249524">
    <property type="component" value="Unassembled WGS sequence"/>
</dbReference>
<sequence>MNPPENSAARTRDMTPLAAQVLAATGYLDSDGTPTEGLVLPEGADRSAADGTRIAPLMSTEDGGLAADAVFKVGTAPIIVFKSTDRLDGDEVQWHRLAWNAGVAPLLWVTTPQYVRIYNAYQPPADYGGESPVLGTFGLEDDVDAVLRSIRDICGRRHVAMGGFWRSAFARPVDRRNRVDNVLLRELTALLRKLVAKGLSAGLAQKLVGRCIFFQYLAHRGYVAPVELEQRFGRPDLHAILEDLDSTYRLFRWIRTTFNGDLFPIENEAAEREQLGGTAAPLEPLNAFFGHFNVSDAQGQLFPFRFEAIPVELISSIYEKFVHMAETDDAPKRGVHYTPINLVDLVLDPVFEGLSSDARVLDPACGSGVFLVESLRRLVWLRSRSGPLTRQAVRDILMGQIRGIDISPAALSVAAFSLYLALLELDPDPPRGIDALDCLRFEPLENQVLFATSTFDPRLAERLAGSGVDARFDVIVGNPPWTHDPKAKALDRALVKASRDATAADDAPAAEEEDESRRSGVTYARKAGLTLPQRSNDWAFLWRCRDFAGPATRIALVMKATPFFSLERAAATRDRLLRAFPDISLVNLAQLRLSRLFQEYEGDRGDAKAAAGPALLFFSNVLAGNPGAITVINMPWTSVFQSTGIFELPADPPTTMAVDLLAKHPSLLKAAAYGEERDVWLLQRFRRSKRMACFADLVRSMGVIAGQGWQPGTKYPASHLRGLPVLTAKTFQALRIAAPLPPFNADRANRAYALDRYKGPLVMLPEGGLTHALERGRYTAAFDTRTIAYNESFIGVSFKTARAARAFNAVMNSAIVAYQLAFTGCTLGIKQTKVERVDLDEVWLPRLDLLSESQIDRLVTLEGELAEAHGPGLDLMIPSLLQELDALVYDACGLDAAERAILDDAVRRARAVMFETANDRGPMDAAPTAEDVQAYAKNLCAALNAYADAPGDLVLIPDCYAPAANDMIVMRFRLTADARPQPAELSLAADTAAVTPYELSEQMGGPDLPYLRPLQSLRLYVGDILIIAKPARFRCFTAAAAWSDGDRVLADLMQPNETVLVGGAAA</sequence>
<evidence type="ECO:0000313" key="9">
    <source>
        <dbReference type="Proteomes" id="UP000249524"/>
    </source>
</evidence>
<evidence type="ECO:0000256" key="2">
    <source>
        <dbReference type="ARBA" id="ARBA00011900"/>
    </source>
</evidence>
<organism evidence="8 9">
    <name type="scientific">Phenylobacterium kunshanense</name>
    <dbReference type="NCBI Taxonomy" id="1445034"/>
    <lineage>
        <taxon>Bacteria</taxon>
        <taxon>Pseudomonadati</taxon>
        <taxon>Pseudomonadota</taxon>
        <taxon>Alphaproteobacteria</taxon>
        <taxon>Caulobacterales</taxon>
        <taxon>Caulobacteraceae</taxon>
        <taxon>Phenylobacterium</taxon>
    </lineage>
</organism>
<evidence type="ECO:0000313" key="8">
    <source>
        <dbReference type="EMBL" id="RAK68708.1"/>
    </source>
</evidence>